<keyword evidence="1" id="KW-0472">Membrane</keyword>
<dbReference type="Ensembl" id="ENSEBUT00000021892.1">
    <property type="protein sequence ID" value="ENSEBUP00000021316.1"/>
    <property type="gene ID" value="ENSEBUG00000013179.1"/>
</dbReference>
<keyword evidence="1" id="KW-1133">Transmembrane helix</keyword>
<proteinExistence type="predicted"/>
<reference evidence="2" key="2">
    <citation type="submission" date="2025-09" db="UniProtKB">
        <authorList>
            <consortium name="Ensembl"/>
        </authorList>
    </citation>
    <scope>IDENTIFICATION</scope>
</reference>
<protein>
    <submittedName>
        <fullName evidence="2">Uncharacterized protein</fullName>
    </submittedName>
</protein>
<feature type="transmembrane region" description="Helical" evidence="1">
    <location>
        <begin position="135"/>
        <end position="157"/>
    </location>
</feature>
<reference evidence="2" key="1">
    <citation type="submission" date="2025-08" db="UniProtKB">
        <authorList>
            <consortium name="Ensembl"/>
        </authorList>
    </citation>
    <scope>IDENTIFICATION</scope>
</reference>
<dbReference type="AlphaFoldDB" id="A0A8C4QVR9"/>
<dbReference type="Proteomes" id="UP000694388">
    <property type="component" value="Unplaced"/>
</dbReference>
<evidence type="ECO:0000256" key="1">
    <source>
        <dbReference type="SAM" id="Phobius"/>
    </source>
</evidence>
<evidence type="ECO:0000313" key="2">
    <source>
        <dbReference type="Ensembl" id="ENSEBUP00000021316.1"/>
    </source>
</evidence>
<organism evidence="2 3">
    <name type="scientific">Eptatretus burgeri</name>
    <name type="common">Inshore hagfish</name>
    <dbReference type="NCBI Taxonomy" id="7764"/>
    <lineage>
        <taxon>Eukaryota</taxon>
        <taxon>Metazoa</taxon>
        <taxon>Chordata</taxon>
        <taxon>Craniata</taxon>
        <taxon>Vertebrata</taxon>
        <taxon>Cyclostomata</taxon>
        <taxon>Myxini</taxon>
        <taxon>Myxiniformes</taxon>
        <taxon>Myxinidae</taxon>
        <taxon>Eptatretinae</taxon>
        <taxon>Eptatretus</taxon>
    </lineage>
</organism>
<name>A0A8C4QVR9_EPTBU</name>
<sequence>MDQNASQRYWTLVLEPLDHERQDLSASRSQLCTDERVRSRLSLALECTCGLAEASTTESAGQLFNMVLGWLQNGPLFLESLGLSWPAISNLILELFVEVAHRQLCYLNEVRFRVLIFPCLCFCSQRRRRRFVFGLFVRLCIRLCMHAWHISVTAITFEQLNGFLQNLAKV</sequence>
<accession>A0A8C4QVR9</accession>
<keyword evidence="1" id="KW-0812">Transmembrane</keyword>
<evidence type="ECO:0000313" key="3">
    <source>
        <dbReference type="Proteomes" id="UP000694388"/>
    </source>
</evidence>
<keyword evidence="3" id="KW-1185">Reference proteome</keyword>